<keyword evidence="2" id="KW-1185">Reference proteome</keyword>
<protein>
    <recommendedName>
        <fullName evidence="3">DNA polymerase delta subunit 4</fullName>
    </recommendedName>
</protein>
<sequence>MQTQAQTLLQLPRIRSTPVATLLADRDALDARLRAFDLSSAFGPCVGISRLARWRRAARQRLAPPDDLGVLLASPEAAADPALREALWHNKL</sequence>
<organism evidence="1 2">
    <name type="scientific">Polyrhizophydium stewartii</name>
    <dbReference type="NCBI Taxonomy" id="2732419"/>
    <lineage>
        <taxon>Eukaryota</taxon>
        <taxon>Fungi</taxon>
        <taxon>Fungi incertae sedis</taxon>
        <taxon>Chytridiomycota</taxon>
        <taxon>Chytridiomycota incertae sedis</taxon>
        <taxon>Chytridiomycetes</taxon>
        <taxon>Rhizophydiales</taxon>
        <taxon>Rhizophydiales incertae sedis</taxon>
        <taxon>Polyrhizophydium</taxon>
    </lineage>
</organism>
<comment type="caution">
    <text evidence="1">The sequence shown here is derived from an EMBL/GenBank/DDBJ whole genome shotgun (WGS) entry which is preliminary data.</text>
</comment>
<evidence type="ECO:0008006" key="3">
    <source>
        <dbReference type="Google" id="ProtNLM"/>
    </source>
</evidence>
<evidence type="ECO:0000313" key="1">
    <source>
        <dbReference type="EMBL" id="KAL2916614.1"/>
    </source>
</evidence>
<dbReference type="PANTHER" id="PTHR14303">
    <property type="entry name" value="DNA POLYMERASE DELTA SUBUNIT 4"/>
    <property type="match status" value="1"/>
</dbReference>
<gene>
    <name evidence="1" type="ORF">HK105_203726</name>
</gene>
<dbReference type="InterPro" id="IPR007218">
    <property type="entry name" value="DNA_pol_delta_4"/>
</dbReference>
<proteinExistence type="predicted"/>
<reference evidence="1 2" key="1">
    <citation type="submission" date="2023-09" db="EMBL/GenBank/DDBJ databases">
        <title>Pangenome analysis of Batrachochytrium dendrobatidis and related Chytrids.</title>
        <authorList>
            <person name="Yacoub M.N."/>
            <person name="Stajich J.E."/>
            <person name="James T.Y."/>
        </authorList>
    </citation>
    <scope>NUCLEOTIDE SEQUENCE [LARGE SCALE GENOMIC DNA]</scope>
    <source>
        <strain evidence="1 2">JEL0888</strain>
    </source>
</reference>
<dbReference type="PANTHER" id="PTHR14303:SF0">
    <property type="entry name" value="DNA POLYMERASE DELTA SUBUNIT 4"/>
    <property type="match status" value="1"/>
</dbReference>
<accession>A0ABR4NAT3</accession>
<dbReference type="EMBL" id="JADGIZ020000015">
    <property type="protein sequence ID" value="KAL2916614.1"/>
    <property type="molecule type" value="Genomic_DNA"/>
</dbReference>
<evidence type="ECO:0000313" key="2">
    <source>
        <dbReference type="Proteomes" id="UP001527925"/>
    </source>
</evidence>
<dbReference type="Proteomes" id="UP001527925">
    <property type="component" value="Unassembled WGS sequence"/>
</dbReference>
<dbReference type="Pfam" id="PF04081">
    <property type="entry name" value="DNA_pol_delta_4"/>
    <property type="match status" value="1"/>
</dbReference>
<name>A0ABR4NAT3_9FUNG</name>